<dbReference type="Gene3D" id="3.30.365.10">
    <property type="entry name" value="Aldehyde oxidase/xanthine dehydrogenase, molybdopterin binding domain"/>
    <property type="match status" value="4"/>
</dbReference>
<dbReference type="InterPro" id="IPR037165">
    <property type="entry name" value="AldOxase/xan_DH_Mopterin-bd_sf"/>
</dbReference>
<dbReference type="OrthoDB" id="9767994at2"/>
<dbReference type="GO" id="GO:0016491">
    <property type="term" value="F:oxidoreductase activity"/>
    <property type="evidence" value="ECO:0007669"/>
    <property type="project" value="InterPro"/>
</dbReference>
<accession>A0A0U2QLM6</accession>
<dbReference type="InterPro" id="IPR052516">
    <property type="entry name" value="N-heterocyclic_Hydroxylase"/>
</dbReference>
<dbReference type="InterPro" id="IPR008274">
    <property type="entry name" value="AldOxase/xan_DH_MoCoBD1"/>
</dbReference>
<dbReference type="KEGG" id="lal:AT746_08315"/>
<dbReference type="STRING" id="1526571.AT746_08315"/>
<sequence length="736" mass="81470">MQDPQRRHFLKISALITGSMLISVHFPGRGKSKQESESVSSQWCVYVSIHNNNSVTMQSPIMEMGQFMRTAGPMILADEMDLDWSLIEFSSEMPTYLKRDEEGSLVYAHAQIGTGGSQTLKNNWHYLRSAGATVRRMLIEEAAERWGCDANRLTARNSIVTDTLTGRTLRYGELAEKASHKVVDVSQLQLKQPSQFTIIGKDQPSIDARDIITGRPLFGIDEHYPNALQVVIDRAPTMGAQIAHYNRDAALAIPGVRLVIETPHETGSHWPGGETQLRAAGIAVLADSYWAAMQGKAALNTTWKDTSRYAGLSTVAHRKALKALAQSSLPGKLLRDDGDASQAILRADQVLEYTYERALLSHACMEPLNCIADIQQNGATVVVGHQWPHQAALEVERLTGIDALKVEVRNKRMGGGFGRKGEADFLSEAIWLSHKVGHPVKVIWTRENDMERDFFAPAAAIQIKAGLKNQRIHGWHMRQAQTGGEAESHGFPAHLVEDCRIESLNTEQPFPLGAWRGPGQMQQAFAIESMLDELAHAANTDPLAFRLALMKPARIYPINFWAARQIDSGRMANCYRRAAEMAGWGRQLEKGQGLGIAGHFTFGTYVVFVLQVQFDKEQQLSIQKAWGVIDCGLAVNPNHIRAQMEGGFIDGLNAALFNDVLIDDSQVQTRNFDQLRWIRMREAPLEIDIEIIEGDKSPTGVGEPPVAPAPAALANAIYSASGIRLRRMPFADHIQI</sequence>
<dbReference type="InterPro" id="IPR036856">
    <property type="entry name" value="Ald_Oxase/Xan_DH_a/b_sf"/>
</dbReference>
<protein>
    <recommendedName>
        <fullName evidence="1">Aldehyde oxidase/xanthine dehydrogenase a/b hammerhead domain-containing protein</fullName>
    </recommendedName>
</protein>
<dbReference type="InterPro" id="IPR046867">
    <property type="entry name" value="AldOxase/xan_DH_MoCoBD2"/>
</dbReference>
<feature type="domain" description="Aldehyde oxidase/xanthine dehydrogenase a/b hammerhead" evidence="1">
    <location>
        <begin position="213"/>
        <end position="307"/>
    </location>
</feature>
<evidence type="ECO:0000313" key="2">
    <source>
        <dbReference type="EMBL" id="ALS98251.1"/>
    </source>
</evidence>
<dbReference type="RefSeq" id="WP_062478993.1">
    <property type="nucleotide sequence ID" value="NZ_CP013650.1"/>
</dbReference>
<dbReference type="Pfam" id="PF20256">
    <property type="entry name" value="MoCoBD_2"/>
    <property type="match status" value="2"/>
</dbReference>
<dbReference type="PANTHER" id="PTHR47495">
    <property type="entry name" value="ALDEHYDE DEHYDROGENASE"/>
    <property type="match status" value="1"/>
</dbReference>
<dbReference type="EMBL" id="CP013650">
    <property type="protein sequence ID" value="ALS98251.1"/>
    <property type="molecule type" value="Genomic_DNA"/>
</dbReference>
<evidence type="ECO:0000259" key="1">
    <source>
        <dbReference type="SMART" id="SM01008"/>
    </source>
</evidence>
<dbReference type="SUPFAM" id="SSF54665">
    <property type="entry name" value="CO dehydrogenase molybdoprotein N-domain-like"/>
    <property type="match status" value="1"/>
</dbReference>
<dbReference type="SUPFAM" id="SSF56003">
    <property type="entry name" value="Molybdenum cofactor-binding domain"/>
    <property type="match status" value="2"/>
</dbReference>
<dbReference type="Gene3D" id="3.90.1170.50">
    <property type="entry name" value="Aldehyde oxidase/xanthine dehydrogenase, a/b hammerhead"/>
    <property type="match status" value="1"/>
</dbReference>
<dbReference type="Pfam" id="PF02738">
    <property type="entry name" value="MoCoBD_1"/>
    <property type="match status" value="1"/>
</dbReference>
<dbReference type="PANTHER" id="PTHR47495:SF1">
    <property type="entry name" value="BLL3820 PROTEIN"/>
    <property type="match status" value="1"/>
</dbReference>
<keyword evidence="3" id="KW-1185">Reference proteome</keyword>
<dbReference type="InterPro" id="IPR012368">
    <property type="entry name" value="OxRdtase_Mopterin-bd_su_IorB"/>
</dbReference>
<dbReference type="Proteomes" id="UP000068447">
    <property type="component" value="Chromosome"/>
</dbReference>
<dbReference type="SMART" id="SM01008">
    <property type="entry name" value="Ald_Xan_dh_C"/>
    <property type="match status" value="1"/>
</dbReference>
<evidence type="ECO:0000313" key="3">
    <source>
        <dbReference type="Proteomes" id="UP000068447"/>
    </source>
</evidence>
<name>A0A0U2QLM6_9ALTE</name>
<reference evidence="2 3" key="1">
    <citation type="submission" date="2015-12" db="EMBL/GenBank/DDBJ databases">
        <title>Complete genome of Lacimicrobium alkaliphilum KCTC 32984.</title>
        <authorList>
            <person name="Kim S.-G."/>
            <person name="Lee Y.-J."/>
        </authorList>
    </citation>
    <scope>NUCLEOTIDE SEQUENCE [LARGE SCALE GENOMIC DNA]</scope>
    <source>
        <strain evidence="2 3">YelD216</strain>
    </source>
</reference>
<organism evidence="2 3">
    <name type="scientific">Lacimicrobium alkaliphilum</name>
    <dbReference type="NCBI Taxonomy" id="1526571"/>
    <lineage>
        <taxon>Bacteria</taxon>
        <taxon>Pseudomonadati</taxon>
        <taxon>Pseudomonadota</taxon>
        <taxon>Gammaproteobacteria</taxon>
        <taxon>Alteromonadales</taxon>
        <taxon>Alteromonadaceae</taxon>
        <taxon>Lacimicrobium</taxon>
    </lineage>
</organism>
<dbReference type="AlphaFoldDB" id="A0A0U2QLM6"/>
<gene>
    <name evidence="2" type="ORF">AT746_08315</name>
</gene>
<dbReference type="InterPro" id="IPR000674">
    <property type="entry name" value="Ald_Oxase/Xan_DH_a/b"/>
</dbReference>
<proteinExistence type="predicted"/>
<dbReference type="PIRSF" id="PIRSF036389">
    <property type="entry name" value="IOR_B"/>
    <property type="match status" value="1"/>
</dbReference>